<comment type="caution">
    <text evidence="3">The sequence shown here is derived from an EMBL/GenBank/DDBJ whole genome shotgun (WGS) entry which is preliminary data.</text>
</comment>
<dbReference type="Proteomes" id="UP000580839">
    <property type="component" value="Unassembled WGS sequence"/>
</dbReference>
<dbReference type="PROSITE" id="PS51257">
    <property type="entry name" value="PROKAR_LIPOPROTEIN"/>
    <property type="match status" value="1"/>
</dbReference>
<name>A0A849SIU8_UNCEI</name>
<evidence type="ECO:0008006" key="5">
    <source>
        <dbReference type="Google" id="ProtNLM"/>
    </source>
</evidence>
<evidence type="ECO:0000256" key="2">
    <source>
        <dbReference type="SAM" id="SignalP"/>
    </source>
</evidence>
<sequence length="299" mass="31059">MKDGSAFFSTSIAVFASIVALLAASCGGGSSPKSTTGAPPSSAEHHASSGGDTATPSAVTARPEGHAAVGEGIEPATTPAAILEQLGQVRKTLASAIEAGRLDEVHQHAFDVRDLVVALHERAQGLDAAAAKRLDTISETVKQLAIQLDVAGDAGDLGRTRTHFAAFEAALDGIGAVQGLASTTLAPARPDARTKPQIVSMTGELIDPQCWFTHGGEGEAHIGCATMCARGGQTLMFLEKSSGRTYPLIAVTHGKDPDDEWIPFIGRPVQVQGVLYVHGADHALVVRKVTFKDADRRKS</sequence>
<organism evidence="3 4">
    <name type="scientific">Eiseniibacteriota bacterium</name>
    <dbReference type="NCBI Taxonomy" id="2212470"/>
    <lineage>
        <taxon>Bacteria</taxon>
        <taxon>Candidatus Eiseniibacteriota</taxon>
    </lineage>
</organism>
<gene>
    <name evidence="3" type="ORF">HOP12_01420</name>
</gene>
<evidence type="ECO:0000313" key="3">
    <source>
        <dbReference type="EMBL" id="NOT32807.1"/>
    </source>
</evidence>
<accession>A0A849SIU8</accession>
<protein>
    <recommendedName>
        <fullName evidence="5">Lipoprotein</fullName>
    </recommendedName>
</protein>
<evidence type="ECO:0000313" key="4">
    <source>
        <dbReference type="Proteomes" id="UP000580839"/>
    </source>
</evidence>
<feature type="chain" id="PRO_5032397968" description="Lipoprotein" evidence="2">
    <location>
        <begin position="24"/>
        <end position="299"/>
    </location>
</feature>
<evidence type="ECO:0000256" key="1">
    <source>
        <dbReference type="SAM" id="MobiDB-lite"/>
    </source>
</evidence>
<proteinExistence type="predicted"/>
<keyword evidence="2" id="KW-0732">Signal</keyword>
<feature type="signal peptide" evidence="2">
    <location>
        <begin position="1"/>
        <end position="23"/>
    </location>
</feature>
<dbReference type="EMBL" id="JABFRW010000014">
    <property type="protein sequence ID" value="NOT32807.1"/>
    <property type="molecule type" value="Genomic_DNA"/>
</dbReference>
<dbReference type="AlphaFoldDB" id="A0A849SIU8"/>
<feature type="region of interest" description="Disordered" evidence="1">
    <location>
        <begin position="29"/>
        <end position="64"/>
    </location>
</feature>
<reference evidence="3 4" key="1">
    <citation type="submission" date="2020-04" db="EMBL/GenBank/DDBJ databases">
        <title>Metagenomic profiling of ammonia- and methane-oxidizing microorganisms in a Dutch drinking water treatment plant.</title>
        <authorList>
            <person name="Poghosyan L."/>
            <person name="Leucker S."/>
        </authorList>
    </citation>
    <scope>NUCLEOTIDE SEQUENCE [LARGE SCALE GENOMIC DNA]</scope>
    <source>
        <strain evidence="3">S-RSF-IL-03</strain>
    </source>
</reference>